<sequence length="81" mass="9416">MEWICEVVFVTVVIPIRSYSMLFVVADCYNVINCILNILARLSKDHDMVQLTSLQEKKRFFDHEGESKLWHANKCSSPVLL</sequence>
<gene>
    <name evidence="1" type="ORF">B296_00008666</name>
</gene>
<proteinExistence type="predicted"/>
<dbReference type="Proteomes" id="UP000287651">
    <property type="component" value="Unassembled WGS sequence"/>
</dbReference>
<evidence type="ECO:0000313" key="1">
    <source>
        <dbReference type="EMBL" id="RRT68683.1"/>
    </source>
</evidence>
<reference evidence="1 2" key="1">
    <citation type="journal article" date="2014" name="Agronomy (Basel)">
        <title>A Draft Genome Sequence for Ensete ventricosum, the Drought-Tolerant Tree Against Hunger.</title>
        <authorList>
            <person name="Harrison J."/>
            <person name="Moore K.A."/>
            <person name="Paszkiewicz K."/>
            <person name="Jones T."/>
            <person name="Grant M."/>
            <person name="Ambacheew D."/>
            <person name="Muzemil S."/>
            <person name="Studholme D.J."/>
        </authorList>
    </citation>
    <scope>NUCLEOTIDE SEQUENCE [LARGE SCALE GENOMIC DNA]</scope>
</reference>
<comment type="caution">
    <text evidence="1">The sequence shown here is derived from an EMBL/GenBank/DDBJ whole genome shotgun (WGS) entry which is preliminary data.</text>
</comment>
<protein>
    <submittedName>
        <fullName evidence="1">Uncharacterized protein</fullName>
    </submittedName>
</protein>
<dbReference type="AlphaFoldDB" id="A0A426ZXL1"/>
<evidence type="ECO:0000313" key="2">
    <source>
        <dbReference type="Proteomes" id="UP000287651"/>
    </source>
</evidence>
<accession>A0A426ZXL1</accession>
<name>A0A426ZXL1_ENSVE</name>
<dbReference type="EMBL" id="AMZH03004621">
    <property type="protein sequence ID" value="RRT68683.1"/>
    <property type="molecule type" value="Genomic_DNA"/>
</dbReference>
<organism evidence="1 2">
    <name type="scientific">Ensete ventricosum</name>
    <name type="common">Abyssinian banana</name>
    <name type="synonym">Musa ensete</name>
    <dbReference type="NCBI Taxonomy" id="4639"/>
    <lineage>
        <taxon>Eukaryota</taxon>
        <taxon>Viridiplantae</taxon>
        <taxon>Streptophyta</taxon>
        <taxon>Embryophyta</taxon>
        <taxon>Tracheophyta</taxon>
        <taxon>Spermatophyta</taxon>
        <taxon>Magnoliopsida</taxon>
        <taxon>Liliopsida</taxon>
        <taxon>Zingiberales</taxon>
        <taxon>Musaceae</taxon>
        <taxon>Ensete</taxon>
    </lineage>
</organism>